<evidence type="ECO:0000313" key="1">
    <source>
        <dbReference type="EMBL" id="VFJ70099.1"/>
    </source>
</evidence>
<proteinExistence type="predicted"/>
<sequence>MSNPQFEYWLLLHFEDGTGITNSRQCIDRLKRYLPGYDKGIDARKITREGIDGAIERARRRDNPPRADWPRDVGTTTVYRLVENLRQGAEKGRYPAIP</sequence>
<dbReference type="Pfam" id="PF13707">
    <property type="entry name" value="RloB"/>
    <property type="match status" value="1"/>
</dbReference>
<gene>
    <name evidence="1" type="ORF">BECKFW1821C_GA0114237_102115</name>
</gene>
<name>A0A450TQ17_9GAMM</name>
<dbReference type="AlphaFoldDB" id="A0A450TQ17"/>
<organism evidence="1">
    <name type="scientific">Candidatus Kentrum sp. FW</name>
    <dbReference type="NCBI Taxonomy" id="2126338"/>
    <lineage>
        <taxon>Bacteria</taxon>
        <taxon>Pseudomonadati</taxon>
        <taxon>Pseudomonadota</taxon>
        <taxon>Gammaproteobacteria</taxon>
        <taxon>Candidatus Kentrum</taxon>
    </lineage>
</organism>
<accession>A0A450TQ17</accession>
<reference evidence="1" key="1">
    <citation type="submission" date="2019-02" db="EMBL/GenBank/DDBJ databases">
        <authorList>
            <person name="Gruber-Vodicka R. H."/>
            <person name="Seah K. B. B."/>
        </authorList>
    </citation>
    <scope>NUCLEOTIDE SEQUENCE</scope>
    <source>
        <strain evidence="1">BECK_BZ131</strain>
    </source>
</reference>
<protein>
    <submittedName>
        <fullName evidence="1">RloB-like protein</fullName>
    </submittedName>
</protein>
<dbReference type="InterPro" id="IPR025591">
    <property type="entry name" value="RloB"/>
</dbReference>
<dbReference type="EMBL" id="CAADFE010000021">
    <property type="protein sequence ID" value="VFJ70099.1"/>
    <property type="molecule type" value="Genomic_DNA"/>
</dbReference>